<dbReference type="Gene3D" id="1.10.10.2520">
    <property type="entry name" value="Cell wall hydrolase SleB, domain 1"/>
    <property type="match status" value="1"/>
</dbReference>
<dbReference type="SUPFAM" id="SSF55383">
    <property type="entry name" value="Copper amine oxidase, domain N"/>
    <property type="match status" value="1"/>
</dbReference>
<dbReference type="Pfam" id="PF07833">
    <property type="entry name" value="Cu_amine_oxidN1"/>
    <property type="match status" value="1"/>
</dbReference>
<dbReference type="OrthoDB" id="9785345at2"/>
<feature type="signal peptide" evidence="1">
    <location>
        <begin position="1"/>
        <end position="32"/>
    </location>
</feature>
<dbReference type="EMBL" id="PVNS01000005">
    <property type="protein sequence ID" value="PRO65954.1"/>
    <property type="molecule type" value="Genomic_DNA"/>
</dbReference>
<dbReference type="SUPFAM" id="SSF54106">
    <property type="entry name" value="LysM domain"/>
    <property type="match status" value="1"/>
</dbReference>
<comment type="caution">
    <text evidence="3">The sequence shown here is derived from an EMBL/GenBank/DDBJ whole genome shotgun (WGS) entry which is preliminary data.</text>
</comment>
<evidence type="ECO:0000313" key="4">
    <source>
        <dbReference type="Proteomes" id="UP000243650"/>
    </source>
</evidence>
<dbReference type="Gene3D" id="6.20.240.60">
    <property type="match status" value="1"/>
</dbReference>
<dbReference type="Gene3D" id="3.10.350.10">
    <property type="entry name" value="LysM domain"/>
    <property type="match status" value="1"/>
</dbReference>
<sequence>MQAPPAFYMLKKLLMTTAAAAGLFAFAGSAQASDAPDVKVNGQTLNMDEPVKIEQGRTLVPVRLITEELGAQVEWNQDTQQVRVHTPTGDTLTMKIDEPEIALNGKSYGLDAVPHVDNGRTYLPLRHVGELSHSRVGYADRTVTVDAISPYTIKPGDTVASIASSLGISADHLRERNQLNSDALYAGETLARVIPTAMKSNLSYEPEVQTAQAEEAVDPQDLDLLARLIQQEAGGEPYKGQVAVGSVVLNRVSDSRFPSTVRGVIYQRSQFTPAMTGKINRPASQSAIQAARDALLGESPAGNALYFHNPRVTRTALFMNKRATAVIGNHRFVR</sequence>
<dbReference type="Gene3D" id="3.30.457.10">
    <property type="entry name" value="Copper amine oxidase-like, N-terminal domain"/>
    <property type="match status" value="1"/>
</dbReference>
<feature type="domain" description="LysM" evidence="2">
    <location>
        <begin position="149"/>
        <end position="192"/>
    </location>
</feature>
<dbReference type="InterPro" id="IPR018392">
    <property type="entry name" value="LysM"/>
</dbReference>
<dbReference type="GO" id="GO:0016787">
    <property type="term" value="F:hydrolase activity"/>
    <property type="evidence" value="ECO:0007669"/>
    <property type="project" value="InterPro"/>
</dbReference>
<keyword evidence="1" id="KW-0732">Signal</keyword>
<dbReference type="Pfam" id="PF01476">
    <property type="entry name" value="LysM"/>
    <property type="match status" value="1"/>
</dbReference>
<evidence type="ECO:0000256" key="1">
    <source>
        <dbReference type="SAM" id="SignalP"/>
    </source>
</evidence>
<gene>
    <name evidence="3" type="ORF">C6I21_06525</name>
</gene>
<dbReference type="InterPro" id="IPR042047">
    <property type="entry name" value="SleB_dom1"/>
</dbReference>
<proteinExistence type="predicted"/>
<dbReference type="InterPro" id="IPR036779">
    <property type="entry name" value="LysM_dom_sf"/>
</dbReference>
<dbReference type="InterPro" id="IPR012854">
    <property type="entry name" value="Cu_amine_oxidase-like_N"/>
</dbReference>
<protein>
    <recommendedName>
        <fullName evidence="2">LysM domain-containing protein</fullName>
    </recommendedName>
</protein>
<dbReference type="InterPro" id="IPR036582">
    <property type="entry name" value="Mao_N_sf"/>
</dbReference>
<dbReference type="CDD" id="cd00118">
    <property type="entry name" value="LysM"/>
    <property type="match status" value="1"/>
</dbReference>
<feature type="chain" id="PRO_5015113274" description="LysM domain-containing protein" evidence="1">
    <location>
        <begin position="33"/>
        <end position="334"/>
    </location>
</feature>
<organism evidence="3 4">
    <name type="scientific">Alkalicoccus urumqiensis</name>
    <name type="common">Bacillus urumqiensis</name>
    <dbReference type="NCBI Taxonomy" id="1548213"/>
    <lineage>
        <taxon>Bacteria</taxon>
        <taxon>Bacillati</taxon>
        <taxon>Bacillota</taxon>
        <taxon>Bacilli</taxon>
        <taxon>Bacillales</taxon>
        <taxon>Bacillaceae</taxon>
        <taxon>Alkalicoccus</taxon>
    </lineage>
</organism>
<evidence type="ECO:0000313" key="3">
    <source>
        <dbReference type="EMBL" id="PRO65954.1"/>
    </source>
</evidence>
<accession>A0A2P6MI37</accession>
<dbReference type="AlphaFoldDB" id="A0A2P6MI37"/>
<dbReference type="Pfam" id="PF07486">
    <property type="entry name" value="Hydrolase_2"/>
    <property type="match status" value="1"/>
</dbReference>
<keyword evidence="4" id="KW-1185">Reference proteome</keyword>
<dbReference type="PROSITE" id="PS51782">
    <property type="entry name" value="LYSM"/>
    <property type="match status" value="1"/>
</dbReference>
<dbReference type="Proteomes" id="UP000243650">
    <property type="component" value="Unassembled WGS sequence"/>
</dbReference>
<evidence type="ECO:0000259" key="2">
    <source>
        <dbReference type="PROSITE" id="PS51782"/>
    </source>
</evidence>
<dbReference type="InterPro" id="IPR011105">
    <property type="entry name" value="Cell_wall_hydrolase_SleB"/>
</dbReference>
<reference evidence="3 4" key="1">
    <citation type="submission" date="2018-03" db="EMBL/GenBank/DDBJ databases">
        <title>Bacillus urumqiensis sp. nov., a moderately haloalkaliphilic bacterium isolated from a salt lake.</title>
        <authorList>
            <person name="Zhao B."/>
            <person name="Liao Z."/>
        </authorList>
    </citation>
    <scope>NUCLEOTIDE SEQUENCE [LARGE SCALE GENOMIC DNA]</scope>
    <source>
        <strain evidence="3 4">BZ-SZ-XJ18</strain>
    </source>
</reference>
<dbReference type="SMART" id="SM00257">
    <property type="entry name" value="LysM"/>
    <property type="match status" value="1"/>
</dbReference>
<name>A0A2P6MI37_ALKUR</name>